<dbReference type="SUPFAM" id="SSF54928">
    <property type="entry name" value="RNA-binding domain, RBD"/>
    <property type="match status" value="1"/>
</dbReference>
<proteinExistence type="predicted"/>
<dbReference type="EMBL" id="LXQA010015632">
    <property type="protein sequence ID" value="MCH89175.1"/>
    <property type="molecule type" value="Genomic_DNA"/>
</dbReference>
<dbReference type="InterPro" id="IPR012677">
    <property type="entry name" value="Nucleotide-bd_a/b_plait_sf"/>
</dbReference>
<reference evidence="2 3" key="1">
    <citation type="journal article" date="2018" name="Front. Plant Sci.">
        <title>Red Clover (Trifolium pratense) and Zigzag Clover (T. medium) - A Picture of Genomic Similarities and Differences.</title>
        <authorList>
            <person name="Dluhosova J."/>
            <person name="Istvanek J."/>
            <person name="Nedelnik J."/>
            <person name="Repkova J."/>
        </authorList>
    </citation>
    <scope>NUCLEOTIDE SEQUENCE [LARGE SCALE GENOMIC DNA]</scope>
    <source>
        <strain evidence="3">cv. 10/8</strain>
        <tissue evidence="2">Leaf</tissue>
    </source>
</reference>
<dbReference type="Proteomes" id="UP000265520">
    <property type="component" value="Unassembled WGS sequence"/>
</dbReference>
<dbReference type="Gene3D" id="3.30.70.330">
    <property type="match status" value="1"/>
</dbReference>
<keyword evidence="3" id="KW-1185">Reference proteome</keyword>
<dbReference type="GO" id="GO:0003676">
    <property type="term" value="F:nucleic acid binding"/>
    <property type="evidence" value="ECO:0007669"/>
    <property type="project" value="InterPro"/>
</dbReference>
<feature type="region of interest" description="Disordered" evidence="1">
    <location>
        <begin position="56"/>
        <end position="79"/>
    </location>
</feature>
<dbReference type="CDD" id="cd00590">
    <property type="entry name" value="RRM_SF"/>
    <property type="match status" value="1"/>
</dbReference>
<dbReference type="AlphaFoldDB" id="A0A392MQ17"/>
<evidence type="ECO:0000313" key="2">
    <source>
        <dbReference type="EMBL" id="MCH89175.1"/>
    </source>
</evidence>
<organism evidence="2 3">
    <name type="scientific">Trifolium medium</name>
    <dbReference type="NCBI Taxonomy" id="97028"/>
    <lineage>
        <taxon>Eukaryota</taxon>
        <taxon>Viridiplantae</taxon>
        <taxon>Streptophyta</taxon>
        <taxon>Embryophyta</taxon>
        <taxon>Tracheophyta</taxon>
        <taxon>Spermatophyta</taxon>
        <taxon>Magnoliopsida</taxon>
        <taxon>eudicotyledons</taxon>
        <taxon>Gunneridae</taxon>
        <taxon>Pentapetalae</taxon>
        <taxon>rosids</taxon>
        <taxon>fabids</taxon>
        <taxon>Fabales</taxon>
        <taxon>Fabaceae</taxon>
        <taxon>Papilionoideae</taxon>
        <taxon>50 kb inversion clade</taxon>
        <taxon>NPAAA clade</taxon>
        <taxon>Hologalegina</taxon>
        <taxon>IRL clade</taxon>
        <taxon>Trifolieae</taxon>
        <taxon>Trifolium</taxon>
    </lineage>
</organism>
<sequence length="200" mass="22134">MENVTVAKKRNSNGRQFGFVRYSKVKDVTKLLKAINNVSFGNFRIWAKVASFDRASDGREGKRPNVGGREDGRSDDVRKEGEKILRGSRREVEGDGFRVGEVDISVGVKQGQLVQTEREKAKDNVHGVLKDKLVRSYSSSKEDVSWAQTGVVATVINGESIPLVQQRIEDAGFSQLDIVPLGADKVFIRSLSREDVIVGI</sequence>
<comment type="caution">
    <text evidence="2">The sequence shown here is derived from an EMBL/GenBank/DDBJ whole genome shotgun (WGS) entry which is preliminary data.</text>
</comment>
<gene>
    <name evidence="2" type="ORF">A2U01_0010068</name>
</gene>
<name>A0A392MQ17_9FABA</name>
<protein>
    <submittedName>
        <fullName evidence="2">Sulfate transporter</fullName>
    </submittedName>
</protein>
<accession>A0A392MQ17</accession>
<dbReference type="InterPro" id="IPR035979">
    <property type="entry name" value="RBD_domain_sf"/>
</dbReference>
<evidence type="ECO:0000256" key="1">
    <source>
        <dbReference type="SAM" id="MobiDB-lite"/>
    </source>
</evidence>
<evidence type="ECO:0000313" key="3">
    <source>
        <dbReference type="Proteomes" id="UP000265520"/>
    </source>
</evidence>